<dbReference type="InterPro" id="IPR050884">
    <property type="entry name" value="CNP_phosphodiesterase-III"/>
</dbReference>
<organism evidence="6 7">
    <name type="scientific">Chroogloeocystis siderophila 5.2 s.c.1</name>
    <dbReference type="NCBI Taxonomy" id="247279"/>
    <lineage>
        <taxon>Bacteria</taxon>
        <taxon>Bacillati</taxon>
        <taxon>Cyanobacteriota</taxon>
        <taxon>Cyanophyceae</taxon>
        <taxon>Oscillatoriophycideae</taxon>
        <taxon>Chroococcales</taxon>
        <taxon>Chroococcaceae</taxon>
        <taxon>Chroogloeocystis</taxon>
    </lineage>
</organism>
<comment type="caution">
    <text evidence="6">The sequence shown here is derived from an EMBL/GenBank/DDBJ whole genome shotgun (WGS) entry which is preliminary data.</text>
</comment>
<dbReference type="CDD" id="cd07402">
    <property type="entry name" value="MPP_GpdQ"/>
    <property type="match status" value="1"/>
</dbReference>
<keyword evidence="1" id="KW-0479">Metal-binding</keyword>
<dbReference type="OrthoDB" id="651281at2"/>
<dbReference type="SUPFAM" id="SSF56300">
    <property type="entry name" value="Metallo-dependent phosphatases"/>
    <property type="match status" value="1"/>
</dbReference>
<keyword evidence="2" id="KW-0378">Hydrolase</keyword>
<evidence type="ECO:0000256" key="3">
    <source>
        <dbReference type="ARBA" id="ARBA00023004"/>
    </source>
</evidence>
<dbReference type="PANTHER" id="PTHR42988">
    <property type="entry name" value="PHOSPHOHYDROLASE"/>
    <property type="match status" value="1"/>
</dbReference>
<evidence type="ECO:0000313" key="7">
    <source>
        <dbReference type="Proteomes" id="UP000185984"/>
    </source>
</evidence>
<dbReference type="PANTHER" id="PTHR42988:SF2">
    <property type="entry name" value="CYCLIC NUCLEOTIDE PHOSPHODIESTERASE CBUA0032-RELATED"/>
    <property type="match status" value="1"/>
</dbReference>
<sequence length="265" mass="30338">MNQSPLSIAQITDIHLFADEKQELLGINTTQSFQAVVERLLCLQSQIDLLLITGDLSQDGTPASYERLQHLLIPLAKPTYWIAGNHDDFAVMQQILNQVYIFPQKEFTQGGWNFVLINSAVPGYVHGRLSETTLAWLDWHLASRRTQPTLIALHHPPFAVNSHWLDRSTLENSDEFFTILDRYPQVKLVLFGHIHQEFHCQRNGVHYLGSPATSVQFEPQSAHFALKPEHPGFRLVQLYPNGRWLTQIERVACNEYILDLAATEY</sequence>
<protein>
    <submittedName>
        <fullName evidence="6">Phosphodiesterase</fullName>
    </submittedName>
</protein>
<keyword evidence="7" id="KW-1185">Reference proteome</keyword>
<comment type="similarity">
    <text evidence="4">Belongs to the cyclic nucleotide phosphodiesterase class-III family.</text>
</comment>
<reference evidence="6 7" key="1">
    <citation type="submission" date="2016-11" db="EMBL/GenBank/DDBJ databases">
        <title>Draft Genome Sequences of Nine Cyanobacterial Strains from Diverse Habitats.</title>
        <authorList>
            <person name="Zhu T."/>
            <person name="Hou S."/>
            <person name="Lu X."/>
            <person name="Hess W.R."/>
        </authorList>
    </citation>
    <scope>NUCLEOTIDE SEQUENCE [LARGE SCALE GENOMIC DNA]</scope>
    <source>
        <strain evidence="6 7">5.2 s.c.1</strain>
    </source>
</reference>
<evidence type="ECO:0000256" key="1">
    <source>
        <dbReference type="ARBA" id="ARBA00022723"/>
    </source>
</evidence>
<dbReference type="Gene3D" id="3.60.21.10">
    <property type="match status" value="1"/>
</dbReference>
<evidence type="ECO:0000256" key="4">
    <source>
        <dbReference type="ARBA" id="ARBA00025742"/>
    </source>
</evidence>
<dbReference type="GO" id="GO:0004112">
    <property type="term" value="F:cyclic-nucleotide phosphodiesterase activity"/>
    <property type="evidence" value="ECO:0007669"/>
    <property type="project" value="InterPro"/>
</dbReference>
<proteinExistence type="inferred from homology"/>
<dbReference type="Pfam" id="PF00149">
    <property type="entry name" value="Metallophos"/>
    <property type="match status" value="1"/>
</dbReference>
<evidence type="ECO:0000259" key="5">
    <source>
        <dbReference type="Pfam" id="PF00149"/>
    </source>
</evidence>
<dbReference type="GO" id="GO:0046872">
    <property type="term" value="F:metal ion binding"/>
    <property type="evidence" value="ECO:0007669"/>
    <property type="project" value="UniProtKB-KW"/>
</dbReference>
<dbReference type="InterPro" id="IPR029052">
    <property type="entry name" value="Metallo-depent_PP-like"/>
</dbReference>
<feature type="domain" description="Calcineurin-like phosphoesterase" evidence="5">
    <location>
        <begin position="7"/>
        <end position="196"/>
    </location>
</feature>
<keyword evidence="3" id="KW-0408">Iron</keyword>
<dbReference type="EMBL" id="MRCC01000002">
    <property type="protein sequence ID" value="OKH28946.1"/>
    <property type="molecule type" value="Genomic_DNA"/>
</dbReference>
<gene>
    <name evidence="6" type="ORF">NIES1031_03405</name>
</gene>
<dbReference type="Proteomes" id="UP000185984">
    <property type="component" value="Unassembled WGS sequence"/>
</dbReference>
<name>A0A1U7HZA6_9CHRO</name>
<dbReference type="AlphaFoldDB" id="A0A1U7HZA6"/>
<dbReference type="RefSeq" id="WP_073548095.1">
    <property type="nucleotide sequence ID" value="NZ_CAWMVK010000012.1"/>
</dbReference>
<dbReference type="InterPro" id="IPR026575">
    <property type="entry name" value="GpdQ/CpdA-like"/>
</dbReference>
<accession>A0A1U7HZA6</accession>
<evidence type="ECO:0000313" key="6">
    <source>
        <dbReference type="EMBL" id="OKH28946.1"/>
    </source>
</evidence>
<dbReference type="InterPro" id="IPR004843">
    <property type="entry name" value="Calcineurin-like_PHP"/>
</dbReference>
<dbReference type="STRING" id="247279.NIES1031_03405"/>
<dbReference type="NCBIfam" id="NF008359">
    <property type="entry name" value="PRK11148.1"/>
    <property type="match status" value="1"/>
</dbReference>
<evidence type="ECO:0000256" key="2">
    <source>
        <dbReference type="ARBA" id="ARBA00022801"/>
    </source>
</evidence>